<accession>A0AAV5T8A9</accession>
<proteinExistence type="predicted"/>
<gene>
    <name evidence="1" type="ORF">PENTCL1PPCAC_13322</name>
</gene>
<reference evidence="1" key="1">
    <citation type="submission" date="2023-10" db="EMBL/GenBank/DDBJ databases">
        <title>Genome assembly of Pristionchus species.</title>
        <authorList>
            <person name="Yoshida K."/>
            <person name="Sommer R.J."/>
        </authorList>
    </citation>
    <scope>NUCLEOTIDE SEQUENCE</scope>
    <source>
        <strain evidence="1">RS0144</strain>
    </source>
</reference>
<evidence type="ECO:0000313" key="1">
    <source>
        <dbReference type="EMBL" id="GMS91147.1"/>
    </source>
</evidence>
<feature type="non-terminal residue" evidence="1">
    <location>
        <position position="105"/>
    </location>
</feature>
<organism evidence="1 2">
    <name type="scientific">Pristionchus entomophagus</name>
    <dbReference type="NCBI Taxonomy" id="358040"/>
    <lineage>
        <taxon>Eukaryota</taxon>
        <taxon>Metazoa</taxon>
        <taxon>Ecdysozoa</taxon>
        <taxon>Nematoda</taxon>
        <taxon>Chromadorea</taxon>
        <taxon>Rhabditida</taxon>
        <taxon>Rhabditina</taxon>
        <taxon>Diplogasteromorpha</taxon>
        <taxon>Diplogasteroidea</taxon>
        <taxon>Neodiplogasteridae</taxon>
        <taxon>Pristionchus</taxon>
    </lineage>
</organism>
<comment type="caution">
    <text evidence="1">The sequence shown here is derived from an EMBL/GenBank/DDBJ whole genome shotgun (WGS) entry which is preliminary data.</text>
</comment>
<dbReference type="AlphaFoldDB" id="A0AAV5T8A9"/>
<name>A0AAV5T8A9_9BILA</name>
<dbReference type="Proteomes" id="UP001432027">
    <property type="component" value="Unassembled WGS sequence"/>
</dbReference>
<evidence type="ECO:0000313" key="2">
    <source>
        <dbReference type="Proteomes" id="UP001432027"/>
    </source>
</evidence>
<dbReference type="EMBL" id="BTSX01000003">
    <property type="protein sequence ID" value="GMS91147.1"/>
    <property type="molecule type" value="Genomic_DNA"/>
</dbReference>
<sequence length="105" mass="11879">AATGEMREERRTRLPALPQSLHSLLSCFFFLPLISPRHPLRLSLSSPIHQISSSSRIDKGRVVIHAVKFERHALRVHTTLPTMLHTRSTILPGLLRLELCARRSG</sequence>
<protein>
    <submittedName>
        <fullName evidence="1">Uncharacterized protein</fullName>
    </submittedName>
</protein>
<feature type="non-terminal residue" evidence="1">
    <location>
        <position position="1"/>
    </location>
</feature>
<keyword evidence="2" id="KW-1185">Reference proteome</keyword>